<dbReference type="Proteomes" id="UP001163156">
    <property type="component" value="Chromosome"/>
</dbReference>
<proteinExistence type="predicted"/>
<name>A0ABY6MKW5_9BACT</name>
<evidence type="ECO:0008006" key="3">
    <source>
        <dbReference type="Google" id="ProtNLM"/>
    </source>
</evidence>
<accession>A0ABY6MKW5</accession>
<organism evidence="1 2">
    <name type="scientific">Algoriphagus halophytocola</name>
    <dbReference type="NCBI Taxonomy" id="2991499"/>
    <lineage>
        <taxon>Bacteria</taxon>
        <taxon>Pseudomonadati</taxon>
        <taxon>Bacteroidota</taxon>
        <taxon>Cytophagia</taxon>
        <taxon>Cytophagales</taxon>
        <taxon>Cyclobacteriaceae</taxon>
        <taxon>Algoriphagus</taxon>
    </lineage>
</organism>
<dbReference type="PROSITE" id="PS51257">
    <property type="entry name" value="PROKAR_LIPOPROTEIN"/>
    <property type="match status" value="1"/>
</dbReference>
<keyword evidence="2" id="KW-1185">Reference proteome</keyword>
<dbReference type="RefSeq" id="WP_264811019.1">
    <property type="nucleotide sequence ID" value="NZ_CP110226.1"/>
</dbReference>
<evidence type="ECO:0000313" key="2">
    <source>
        <dbReference type="Proteomes" id="UP001163156"/>
    </source>
</evidence>
<reference evidence="1" key="1">
    <citation type="submission" date="2022-10" db="EMBL/GenBank/DDBJ databases">
        <title>Algoriphagus sp. a novel bacteria isolate from halophytes salicornia europaea.</title>
        <authorList>
            <person name="Peng Y."/>
            <person name="Jiang L."/>
            <person name="Lee J."/>
        </authorList>
    </citation>
    <scope>NUCLEOTIDE SEQUENCE</scope>
    <source>
        <strain evidence="1">TR-M5</strain>
    </source>
</reference>
<sequence length="269" mass="29771">MKKVIFILSLCLPLLIGCKEDESKEIQTDLTIEAQEIYGASSALSEPLFFVYFGYENYKNLDSIPLPGCPEILVDDSLKQVRLNFKASEDCTLSEVYVRSGEIILNYDSISNVPDTKITLNYNSYAYGPHSLSGSRTFELDEDSVSHEKFENLLVNYGSDVSSEISGEYTHTLIITDEELSQISSLGQIKGRNPAGRKIEINLISPKIQSKSCFSQNLMLPSGGKESWLVQRGESTTASYAVTYDPVSTCDSNVFAVLPDGKTLLLNPE</sequence>
<gene>
    <name evidence="1" type="ORF">OM944_07320</name>
</gene>
<protein>
    <recommendedName>
        <fullName evidence="3">Lipoprotein</fullName>
    </recommendedName>
</protein>
<evidence type="ECO:0000313" key="1">
    <source>
        <dbReference type="EMBL" id="UZD24303.1"/>
    </source>
</evidence>
<dbReference type="EMBL" id="CP110226">
    <property type="protein sequence ID" value="UZD24303.1"/>
    <property type="molecule type" value="Genomic_DNA"/>
</dbReference>